<evidence type="ECO:0000313" key="2">
    <source>
        <dbReference type="Proteomes" id="UP000199642"/>
    </source>
</evidence>
<proteinExistence type="predicted"/>
<evidence type="ECO:0000313" key="1">
    <source>
        <dbReference type="EMBL" id="SFG75150.1"/>
    </source>
</evidence>
<accession>A0A1I2UDL7</accession>
<dbReference type="STRING" id="435880.SAMN04487988_107186"/>
<organism evidence="1 2">
    <name type="scientific">Algoriphagus hitonicola</name>
    <dbReference type="NCBI Taxonomy" id="435880"/>
    <lineage>
        <taxon>Bacteria</taxon>
        <taxon>Pseudomonadati</taxon>
        <taxon>Bacteroidota</taxon>
        <taxon>Cytophagia</taxon>
        <taxon>Cytophagales</taxon>
        <taxon>Cyclobacteriaceae</taxon>
        <taxon>Algoriphagus</taxon>
    </lineage>
</organism>
<keyword evidence="2" id="KW-1185">Reference proteome</keyword>
<dbReference type="SUPFAM" id="SSF50969">
    <property type="entry name" value="YVTN repeat-like/Quinoprotein amine dehydrogenase"/>
    <property type="match status" value="1"/>
</dbReference>
<dbReference type="AlphaFoldDB" id="A0A1I2UDL7"/>
<name>A0A1I2UDL7_9BACT</name>
<dbReference type="Proteomes" id="UP000199642">
    <property type="component" value="Unassembled WGS sequence"/>
</dbReference>
<sequence>MIIYNTGPFMARYFQFIMLMKNLLSFSFVVFCILFSCEEKDGDFNSTPISNSISLKPLKSGIHVFGVPNVKVIDGDLLILNLKDTLIFKLYNSELKYINGFGKLNELPLDLKFPKFSSQIINGEEEDFISIFDLANLNYFKFWPNKEFGSGIWDYEKFKLKGLTLYPTTILYLTDSTNVYVPEIGGAIAIDNHRSNKSEIKPFSFKGFEFIKTENLPYVFQSVGAVNLDRNIILVAPILTGELEFFDLKGNFIKAITYDSTNQYGNMLREDNYLQTEVVINAIDLAITNDYIYLLSSNNKLNQHVTGIFVKNSSVYKMNWEGDIIQEYKLGLDASSLAVDEKNRRFYVTVNENDDEPIWYFEY</sequence>
<dbReference type="InterPro" id="IPR011044">
    <property type="entry name" value="Quino_amine_DH_bsu"/>
</dbReference>
<evidence type="ECO:0008006" key="3">
    <source>
        <dbReference type="Google" id="ProtNLM"/>
    </source>
</evidence>
<protein>
    <recommendedName>
        <fullName evidence="3">TolB-like 6-blade propeller-like</fullName>
    </recommendedName>
</protein>
<dbReference type="EMBL" id="FOPC01000007">
    <property type="protein sequence ID" value="SFG75150.1"/>
    <property type="molecule type" value="Genomic_DNA"/>
</dbReference>
<gene>
    <name evidence="1" type="ORF">SAMN04487988_107186</name>
</gene>
<reference evidence="2" key="1">
    <citation type="submission" date="2016-10" db="EMBL/GenBank/DDBJ databases">
        <authorList>
            <person name="Varghese N."/>
            <person name="Submissions S."/>
        </authorList>
    </citation>
    <scope>NUCLEOTIDE SEQUENCE [LARGE SCALE GENOMIC DNA]</scope>
    <source>
        <strain evidence="2">DSM 19315</strain>
    </source>
</reference>